<evidence type="ECO:0000313" key="3">
    <source>
        <dbReference type="Proteomes" id="UP000373149"/>
    </source>
</evidence>
<name>A0A5N8WRZ2_9ACTN</name>
<gene>
    <name evidence="2" type="ORF">FPZ41_10655</name>
</gene>
<feature type="compositionally biased region" description="Basic and acidic residues" evidence="1">
    <location>
        <begin position="27"/>
        <end position="49"/>
    </location>
</feature>
<feature type="region of interest" description="Disordered" evidence="1">
    <location>
        <begin position="27"/>
        <end position="67"/>
    </location>
</feature>
<comment type="caution">
    <text evidence="2">The sequence shown here is derived from an EMBL/GenBank/DDBJ whole genome shotgun (WGS) entry which is preliminary data.</text>
</comment>
<accession>A0A5N8WRZ2</accession>
<keyword evidence="3" id="KW-1185">Reference proteome</keyword>
<proteinExistence type="predicted"/>
<dbReference type="AlphaFoldDB" id="A0A5N8WRZ2"/>
<protein>
    <submittedName>
        <fullName evidence="2">Uncharacterized protein</fullName>
    </submittedName>
</protein>
<dbReference type="Proteomes" id="UP000373149">
    <property type="component" value="Unassembled WGS sequence"/>
</dbReference>
<evidence type="ECO:0000256" key="1">
    <source>
        <dbReference type="SAM" id="MobiDB-lite"/>
    </source>
</evidence>
<evidence type="ECO:0000313" key="2">
    <source>
        <dbReference type="EMBL" id="MPY49005.1"/>
    </source>
</evidence>
<reference evidence="2 3" key="1">
    <citation type="submission" date="2019-09" db="EMBL/GenBank/DDBJ databases">
        <authorList>
            <person name="Duangmal K."/>
            <person name="Teo W.F.A."/>
            <person name="Lipun K."/>
        </authorList>
    </citation>
    <scope>NUCLEOTIDE SEQUENCE [LARGE SCALE GENOMIC DNA]</scope>
    <source>
        <strain evidence="2 3">K1PN6</strain>
    </source>
</reference>
<dbReference type="RefSeq" id="WP_152861395.1">
    <property type="nucleotide sequence ID" value="NZ_JBFBAN010000005.1"/>
</dbReference>
<organism evidence="2 3">
    <name type="scientific">Streptomyces acidicola</name>
    <dbReference type="NCBI Taxonomy" id="2596892"/>
    <lineage>
        <taxon>Bacteria</taxon>
        <taxon>Bacillati</taxon>
        <taxon>Actinomycetota</taxon>
        <taxon>Actinomycetes</taxon>
        <taxon>Kitasatosporales</taxon>
        <taxon>Streptomycetaceae</taxon>
        <taxon>Streptomyces</taxon>
    </lineage>
</organism>
<dbReference type="EMBL" id="VMNX01000027">
    <property type="protein sequence ID" value="MPY49005.1"/>
    <property type="molecule type" value="Genomic_DNA"/>
</dbReference>
<sequence>MGTSRIPVAGDAVGWVVEDIQGAVVEHYTRDSSDEASDEARRELEKQRETGAQAVKAATQTAGREAGLTEDQISTLGDAVYHQANLDYSDGRSRARGL</sequence>